<organism evidence="16 17">
    <name type="scientific">Prosthecodimorpha hirschii</name>
    <dbReference type="NCBI Taxonomy" id="665126"/>
    <lineage>
        <taxon>Bacteria</taxon>
        <taxon>Pseudomonadati</taxon>
        <taxon>Pseudomonadota</taxon>
        <taxon>Alphaproteobacteria</taxon>
        <taxon>Hyphomicrobiales</taxon>
        <taxon>Ancalomicrobiaceae</taxon>
        <taxon>Prosthecodimorpha</taxon>
    </lineage>
</organism>
<dbReference type="HAMAP" id="MF_01522">
    <property type="entry name" value="Kup"/>
    <property type="match status" value="1"/>
</dbReference>
<feature type="transmembrane region" description="Helical" evidence="13">
    <location>
        <begin position="239"/>
        <end position="261"/>
    </location>
</feature>
<feature type="transmembrane region" description="Helical" evidence="13">
    <location>
        <begin position="319"/>
        <end position="342"/>
    </location>
</feature>
<evidence type="ECO:0000256" key="1">
    <source>
        <dbReference type="ARBA" id="ARBA00004141"/>
    </source>
</evidence>
<dbReference type="AlphaFoldDB" id="A0A0P6W7C7"/>
<feature type="domain" description="K+ potassium transporter C-terminal" evidence="15">
    <location>
        <begin position="506"/>
        <end position="653"/>
    </location>
</feature>
<keyword evidence="7 13" id="KW-0812">Transmembrane</keyword>
<accession>A0A0P6W7C7</accession>
<dbReference type="PANTHER" id="PTHR30540">
    <property type="entry name" value="OSMOTIC STRESS POTASSIUM TRANSPORTER"/>
    <property type="match status" value="1"/>
</dbReference>
<evidence type="ECO:0000256" key="12">
    <source>
        <dbReference type="ARBA" id="ARBA00023136"/>
    </source>
</evidence>
<feature type="transmembrane region" description="Helical" evidence="13">
    <location>
        <begin position="454"/>
        <end position="474"/>
    </location>
</feature>
<comment type="function">
    <text evidence="13">Transport of potassium into the cell. Likely operates as a K(+):H(+) symporter.</text>
</comment>
<feature type="transmembrane region" description="Helical" evidence="13">
    <location>
        <begin position="198"/>
        <end position="219"/>
    </location>
</feature>
<dbReference type="EMBL" id="LJYW01000001">
    <property type="protein sequence ID" value="KPL55050.1"/>
    <property type="molecule type" value="Genomic_DNA"/>
</dbReference>
<keyword evidence="6 13" id="KW-0633">Potassium transport</keyword>
<evidence type="ECO:0000256" key="5">
    <source>
        <dbReference type="ARBA" id="ARBA00022519"/>
    </source>
</evidence>
<comment type="caution">
    <text evidence="16">The sequence shown here is derived from an EMBL/GenBank/DDBJ whole genome shotgun (WGS) entry which is preliminary data.</text>
</comment>
<sequence>MAHTDIDTVAVDPGLPQGGAGAGPTQGAAGAAAPGLAHGATQSGLLAALGIVFGDIGTSPIYTLDTALKIGVIQPIQADVLGFLSLAIWSLLIVVGVWYAAFIMRADNRGEGGIFALMALAHQSAPNMAGFIAVLGIIGASLFYGDAVITPAISVLSAVEGLSVTAPALDHLVLPLALVILTTLFAVQRGGASRVGGWFGPIMLIWFGVLAVLGLWQIVQYPVVLAAFDPRWGLSFLLNAGWGAFAILAVVVLAVTGAEALYADMGHVGRQAVRKAFVFVVAPSLILNYLGQGAHALRDPVNGAHDTFFHLVPPAMQPFLVVLATLATVIASQAVISGAFAVTHQASHLGFWPRVETRHTSAAERGQVYVPSVNLVLFLAVITVVLAFQKSEKLAEAYGFAVTGTMVVTSMLAFLVARKVWGWPAWKAIPVVAFFMLFDVSFFLSCATKVLHGAWLPLVLGVLLILVMAGWRMGRIRLAARRRHEGVPLKIALSALRSPRVEHVRGTAVYLMEDKTLAPRAFLHNLKHNKACHQQIVFLSIQTTDTPWIEDACRVKAETLGEGLALVQVRFGFMEAPDVPAAVNATETMGVHIDRKDLSYFVSRAHLVEGDEGGLWTWLRGLFIFLYRNQAEPAEYYNIPHGRVVDLGSQITI</sequence>
<keyword evidence="5" id="KW-0997">Cell inner membrane</keyword>
<dbReference type="Pfam" id="PF02705">
    <property type="entry name" value="K_trans"/>
    <property type="match status" value="1"/>
</dbReference>
<evidence type="ECO:0000256" key="8">
    <source>
        <dbReference type="ARBA" id="ARBA00022847"/>
    </source>
</evidence>
<dbReference type="InterPro" id="IPR053951">
    <property type="entry name" value="K_trans_N"/>
</dbReference>
<comment type="catalytic activity">
    <reaction evidence="13">
        <text>K(+)(in) + H(+)(in) = K(+)(out) + H(+)(out)</text>
        <dbReference type="Rhea" id="RHEA:28490"/>
        <dbReference type="ChEBI" id="CHEBI:15378"/>
        <dbReference type="ChEBI" id="CHEBI:29103"/>
    </reaction>
</comment>
<reference evidence="16 17" key="1">
    <citation type="submission" date="2015-09" db="EMBL/GenBank/DDBJ databases">
        <authorList>
            <person name="Jackson K.R."/>
            <person name="Lunt B.L."/>
            <person name="Fisher J.N.B."/>
            <person name="Gardner A.V."/>
            <person name="Bailey M.E."/>
            <person name="Deus L.M."/>
            <person name="Earl A.S."/>
            <person name="Gibby P.D."/>
            <person name="Hartmann K.A."/>
            <person name="Liu J.E."/>
            <person name="Manci A.M."/>
            <person name="Nielsen D.A."/>
            <person name="Solomon M.B."/>
            <person name="Breakwell D.P."/>
            <person name="Burnett S.H."/>
            <person name="Grose J.H."/>
        </authorList>
    </citation>
    <scope>NUCLEOTIDE SEQUENCE [LARGE SCALE GENOMIC DNA]</scope>
    <source>
        <strain evidence="16 17">16</strain>
    </source>
</reference>
<evidence type="ECO:0000256" key="3">
    <source>
        <dbReference type="ARBA" id="ARBA00022448"/>
    </source>
</evidence>
<gene>
    <name evidence="13" type="primary">kup</name>
    <name evidence="16" type="ORF">ABB55_24825</name>
</gene>
<keyword evidence="12 13" id="KW-0472">Membrane</keyword>
<evidence type="ECO:0000259" key="15">
    <source>
        <dbReference type="Pfam" id="PF22776"/>
    </source>
</evidence>
<dbReference type="GO" id="GO:0005886">
    <property type="term" value="C:plasma membrane"/>
    <property type="evidence" value="ECO:0007669"/>
    <property type="project" value="UniProtKB-SubCell"/>
</dbReference>
<feature type="transmembrane region" description="Helical" evidence="13">
    <location>
        <begin position="164"/>
        <end position="186"/>
    </location>
</feature>
<keyword evidence="10 13" id="KW-1133">Transmembrane helix</keyword>
<keyword evidence="9 13" id="KW-0630">Potassium</keyword>
<dbReference type="Pfam" id="PF22776">
    <property type="entry name" value="K_trans_C"/>
    <property type="match status" value="1"/>
</dbReference>
<feature type="transmembrane region" description="Helical" evidence="13">
    <location>
        <begin position="125"/>
        <end position="144"/>
    </location>
</feature>
<dbReference type="InterPro" id="IPR003855">
    <property type="entry name" value="K+_transporter"/>
</dbReference>
<dbReference type="InterPro" id="IPR053952">
    <property type="entry name" value="K_trans_C"/>
</dbReference>
<dbReference type="RefSeq" id="WP_054361217.1">
    <property type="nucleotide sequence ID" value="NZ_LJYW01000001.1"/>
</dbReference>
<feature type="domain" description="K+ potassium transporter integral membrane" evidence="14">
    <location>
        <begin position="46"/>
        <end position="491"/>
    </location>
</feature>
<dbReference type="STRING" id="665126.ABB55_24825"/>
<dbReference type="Proteomes" id="UP000048984">
    <property type="component" value="Unassembled WGS sequence"/>
</dbReference>
<dbReference type="GO" id="GO:0015293">
    <property type="term" value="F:symporter activity"/>
    <property type="evidence" value="ECO:0007669"/>
    <property type="project" value="UniProtKB-UniRule"/>
</dbReference>
<keyword evidence="3 13" id="KW-0813">Transport</keyword>
<keyword evidence="17" id="KW-1185">Reference proteome</keyword>
<feature type="transmembrane region" description="Helical" evidence="13">
    <location>
        <begin position="80"/>
        <end position="104"/>
    </location>
</feature>
<proteinExistence type="inferred from homology"/>
<keyword evidence="8 13" id="KW-0769">Symport</keyword>
<evidence type="ECO:0000256" key="6">
    <source>
        <dbReference type="ARBA" id="ARBA00022538"/>
    </source>
</evidence>
<evidence type="ECO:0000256" key="13">
    <source>
        <dbReference type="HAMAP-Rule" id="MF_01522"/>
    </source>
</evidence>
<name>A0A0P6W7C7_9HYPH</name>
<feature type="transmembrane region" description="Helical" evidence="13">
    <location>
        <begin position="428"/>
        <end position="448"/>
    </location>
</feature>
<evidence type="ECO:0000259" key="14">
    <source>
        <dbReference type="Pfam" id="PF02705"/>
    </source>
</evidence>
<evidence type="ECO:0000313" key="16">
    <source>
        <dbReference type="EMBL" id="KPL55050.1"/>
    </source>
</evidence>
<dbReference type="InterPro" id="IPR023051">
    <property type="entry name" value="Kup"/>
</dbReference>
<evidence type="ECO:0000256" key="9">
    <source>
        <dbReference type="ARBA" id="ARBA00022958"/>
    </source>
</evidence>
<protein>
    <recommendedName>
        <fullName evidence="13">Probable potassium transport system protein Kup</fullName>
    </recommendedName>
</protein>
<evidence type="ECO:0000256" key="10">
    <source>
        <dbReference type="ARBA" id="ARBA00022989"/>
    </source>
</evidence>
<feature type="transmembrane region" description="Helical" evidence="13">
    <location>
        <begin position="395"/>
        <end position="416"/>
    </location>
</feature>
<comment type="subcellular location">
    <subcellularLocation>
        <location evidence="13">Cell membrane</location>
        <topology evidence="13">Multi-pass membrane protein</topology>
    </subcellularLocation>
    <subcellularLocation>
        <location evidence="1">Membrane</location>
        <topology evidence="1">Multi-pass membrane protein</topology>
    </subcellularLocation>
</comment>
<evidence type="ECO:0000313" key="17">
    <source>
        <dbReference type="Proteomes" id="UP000048984"/>
    </source>
</evidence>
<evidence type="ECO:0000256" key="4">
    <source>
        <dbReference type="ARBA" id="ARBA00022475"/>
    </source>
</evidence>
<feature type="transmembrane region" description="Helical" evidence="13">
    <location>
        <begin position="368"/>
        <end position="389"/>
    </location>
</feature>
<evidence type="ECO:0000256" key="7">
    <source>
        <dbReference type="ARBA" id="ARBA00022692"/>
    </source>
</evidence>
<evidence type="ECO:0000256" key="2">
    <source>
        <dbReference type="ARBA" id="ARBA00007019"/>
    </source>
</evidence>
<feature type="transmembrane region" description="Helical" evidence="13">
    <location>
        <begin position="273"/>
        <end position="291"/>
    </location>
</feature>
<evidence type="ECO:0000256" key="11">
    <source>
        <dbReference type="ARBA" id="ARBA00023065"/>
    </source>
</evidence>
<comment type="similarity">
    <text evidence="2 13">Belongs to the HAK/KUP transporter (TC 2.A.72) family.</text>
</comment>
<dbReference type="PANTHER" id="PTHR30540:SF79">
    <property type="entry name" value="LOW AFFINITY POTASSIUM TRANSPORT SYSTEM PROTEIN KUP"/>
    <property type="match status" value="1"/>
</dbReference>
<dbReference type="GO" id="GO:0015079">
    <property type="term" value="F:potassium ion transmembrane transporter activity"/>
    <property type="evidence" value="ECO:0007669"/>
    <property type="project" value="UniProtKB-UniRule"/>
</dbReference>
<reference evidence="16 17" key="2">
    <citation type="submission" date="2015-10" db="EMBL/GenBank/DDBJ databases">
        <title>Draft Genome Sequence of Prosthecomicrobium hirschii ATCC 27832.</title>
        <authorList>
            <person name="Daniel J."/>
            <person name="Givan S.A."/>
            <person name="Brun Y.V."/>
            <person name="Brown P.J."/>
        </authorList>
    </citation>
    <scope>NUCLEOTIDE SEQUENCE [LARGE SCALE GENOMIC DNA]</scope>
    <source>
        <strain evidence="16 17">16</strain>
    </source>
</reference>
<keyword evidence="11 13" id="KW-0406">Ion transport</keyword>
<keyword evidence="4 13" id="KW-1003">Cell membrane</keyword>